<dbReference type="AlphaFoldDB" id="X6NUL5"/>
<feature type="repeat" description="WD" evidence="4">
    <location>
        <begin position="139"/>
        <end position="165"/>
    </location>
</feature>
<dbReference type="GO" id="GO:0005737">
    <property type="term" value="C:cytoplasm"/>
    <property type="evidence" value="ECO:0007669"/>
    <property type="project" value="TreeGrafter"/>
</dbReference>
<keyword evidence="2 4" id="KW-0853">WD repeat</keyword>
<dbReference type="SUPFAM" id="SSF50978">
    <property type="entry name" value="WD40 repeat-like"/>
    <property type="match status" value="1"/>
</dbReference>
<dbReference type="GO" id="GO:0043161">
    <property type="term" value="P:proteasome-mediated ubiquitin-dependent protein catabolic process"/>
    <property type="evidence" value="ECO:0007669"/>
    <property type="project" value="TreeGrafter"/>
</dbReference>
<keyword evidence="7" id="KW-1185">Reference proteome</keyword>
<feature type="repeat" description="WD" evidence="4">
    <location>
        <begin position="30"/>
        <end position="77"/>
    </location>
</feature>
<dbReference type="InterPro" id="IPR001680">
    <property type="entry name" value="WD40_rpt"/>
</dbReference>
<feature type="signal peptide" evidence="5">
    <location>
        <begin position="1"/>
        <end position="18"/>
    </location>
</feature>
<reference evidence="6 7" key="1">
    <citation type="journal article" date="2013" name="Curr. Biol.">
        <title>The Genome of the Foraminiferan Reticulomyxa filosa.</title>
        <authorList>
            <person name="Glockner G."/>
            <person name="Hulsmann N."/>
            <person name="Schleicher M."/>
            <person name="Noegel A.A."/>
            <person name="Eichinger L."/>
            <person name="Gallinger C."/>
            <person name="Pawlowski J."/>
            <person name="Sierra R."/>
            <person name="Euteneuer U."/>
            <person name="Pillet L."/>
            <person name="Moustafa A."/>
            <person name="Platzer M."/>
            <person name="Groth M."/>
            <person name="Szafranski K."/>
            <person name="Schliwa M."/>
        </authorList>
    </citation>
    <scope>NUCLEOTIDE SEQUENCE [LARGE SCALE GENOMIC DNA]</scope>
</reference>
<protein>
    <submittedName>
        <fullName evidence="6">Uncharacterized protein</fullName>
    </submittedName>
</protein>
<feature type="repeat" description="WD" evidence="4">
    <location>
        <begin position="166"/>
        <end position="209"/>
    </location>
</feature>
<dbReference type="GO" id="GO:0010992">
    <property type="term" value="P:ubiquitin recycling"/>
    <property type="evidence" value="ECO:0007669"/>
    <property type="project" value="TreeGrafter"/>
</dbReference>
<dbReference type="Gene3D" id="2.130.10.10">
    <property type="entry name" value="YVTN repeat-like/Quinoprotein amine dehydrogenase"/>
    <property type="match status" value="2"/>
</dbReference>
<dbReference type="CDD" id="cd00200">
    <property type="entry name" value="WD40"/>
    <property type="match status" value="1"/>
</dbReference>
<feature type="repeat" description="WD" evidence="4">
    <location>
        <begin position="237"/>
        <end position="266"/>
    </location>
</feature>
<dbReference type="PROSITE" id="PS00678">
    <property type="entry name" value="WD_REPEATS_1"/>
    <property type="match status" value="4"/>
</dbReference>
<gene>
    <name evidence="6" type="ORF">RFI_07646</name>
</gene>
<name>X6NUL5_RETFI</name>
<dbReference type="PROSITE" id="PS50082">
    <property type="entry name" value="WD_REPEATS_2"/>
    <property type="match status" value="4"/>
</dbReference>
<keyword evidence="3" id="KW-0677">Repeat</keyword>
<evidence type="ECO:0000256" key="4">
    <source>
        <dbReference type="PROSITE-ProRule" id="PRU00221"/>
    </source>
</evidence>
<dbReference type="EMBL" id="ASPP01006043">
    <property type="protein sequence ID" value="ETO29474.1"/>
    <property type="molecule type" value="Genomic_DNA"/>
</dbReference>
<evidence type="ECO:0000313" key="6">
    <source>
        <dbReference type="EMBL" id="ETO29474.1"/>
    </source>
</evidence>
<sequence>MYGVLIIQHLMVINSTVCVWDVDNNKQIQFNGHSNEVYYVKFSSYHYHNHRQNVICSSSRDKTIRFWDFKHNKQLQIFNGHTWGVYGIEFSSFNGGRYLCSGSYDNTICYVMLKHQNYYINNNNGNNNKMNNIGVIGGNGYTICSGSIDKTIRIWDIETTKQFIVFKGHEKIVRSVKYGSNELLNTIFSGSEDNSIRLWDIRFGQQIRVFNGHTEKVFAVEYSPFIINNSGGIFGWFGSNSNVMCSGSWDNTIRFWDIRSNRNELYMIKGDEKEDKGICCLKFIVLKNKDKTKNVTYDSNLCYGSCKGFIHIWG</sequence>
<feature type="chain" id="PRO_5004976123" evidence="5">
    <location>
        <begin position="19"/>
        <end position="314"/>
    </location>
</feature>
<organism evidence="6 7">
    <name type="scientific">Reticulomyxa filosa</name>
    <dbReference type="NCBI Taxonomy" id="46433"/>
    <lineage>
        <taxon>Eukaryota</taxon>
        <taxon>Sar</taxon>
        <taxon>Rhizaria</taxon>
        <taxon>Retaria</taxon>
        <taxon>Foraminifera</taxon>
        <taxon>Monothalamids</taxon>
        <taxon>Reticulomyxidae</taxon>
        <taxon>Reticulomyxa</taxon>
    </lineage>
</organism>
<dbReference type="Pfam" id="PF00400">
    <property type="entry name" value="WD40"/>
    <property type="match status" value="5"/>
</dbReference>
<dbReference type="PRINTS" id="PR00320">
    <property type="entry name" value="GPROTEINBRPT"/>
</dbReference>
<dbReference type="InterPro" id="IPR015943">
    <property type="entry name" value="WD40/YVTN_repeat-like_dom_sf"/>
</dbReference>
<dbReference type="PROSITE" id="PS50294">
    <property type="entry name" value="WD_REPEATS_REGION"/>
    <property type="match status" value="2"/>
</dbReference>
<dbReference type="GO" id="GO:0005634">
    <property type="term" value="C:nucleus"/>
    <property type="evidence" value="ECO:0007669"/>
    <property type="project" value="TreeGrafter"/>
</dbReference>
<dbReference type="PANTHER" id="PTHR19849:SF0">
    <property type="entry name" value="PHOSPHOLIPASE A-2-ACTIVATING PROTEIN"/>
    <property type="match status" value="1"/>
</dbReference>
<comment type="caution">
    <text evidence="6">The sequence shown here is derived from an EMBL/GenBank/DDBJ whole genome shotgun (WGS) entry which is preliminary data.</text>
</comment>
<dbReference type="PANTHER" id="PTHR19849">
    <property type="entry name" value="PHOSPHOLIPASE A-2-ACTIVATING PROTEIN"/>
    <property type="match status" value="1"/>
</dbReference>
<evidence type="ECO:0000256" key="3">
    <source>
        <dbReference type="ARBA" id="ARBA00022737"/>
    </source>
</evidence>
<evidence type="ECO:0000256" key="1">
    <source>
        <dbReference type="ARBA" id="ARBA00022490"/>
    </source>
</evidence>
<dbReference type="Proteomes" id="UP000023152">
    <property type="component" value="Unassembled WGS sequence"/>
</dbReference>
<dbReference type="SMART" id="SM00320">
    <property type="entry name" value="WD40"/>
    <property type="match status" value="6"/>
</dbReference>
<accession>X6NUL5</accession>
<dbReference type="InterPro" id="IPR019775">
    <property type="entry name" value="WD40_repeat_CS"/>
</dbReference>
<evidence type="ECO:0000256" key="2">
    <source>
        <dbReference type="ARBA" id="ARBA00022574"/>
    </source>
</evidence>
<dbReference type="GO" id="GO:0043130">
    <property type="term" value="F:ubiquitin binding"/>
    <property type="evidence" value="ECO:0007669"/>
    <property type="project" value="TreeGrafter"/>
</dbReference>
<proteinExistence type="predicted"/>
<dbReference type="InterPro" id="IPR020472">
    <property type="entry name" value="WD40_PAC1"/>
</dbReference>
<dbReference type="InterPro" id="IPR036322">
    <property type="entry name" value="WD40_repeat_dom_sf"/>
</dbReference>
<keyword evidence="5" id="KW-0732">Signal</keyword>
<evidence type="ECO:0000256" key="5">
    <source>
        <dbReference type="SAM" id="SignalP"/>
    </source>
</evidence>
<keyword evidence="1" id="KW-0963">Cytoplasm</keyword>
<evidence type="ECO:0000313" key="7">
    <source>
        <dbReference type="Proteomes" id="UP000023152"/>
    </source>
</evidence>